<comment type="caution">
    <text evidence="2">The sequence shown here is derived from an EMBL/GenBank/DDBJ whole genome shotgun (WGS) entry which is preliminary data.</text>
</comment>
<protein>
    <recommendedName>
        <fullName evidence="1">Spore protein YkvP/CgeB glycosyl transferase-like domain-containing protein</fullName>
    </recommendedName>
</protein>
<dbReference type="Pfam" id="PF13524">
    <property type="entry name" value="Glyco_trans_1_2"/>
    <property type="match status" value="1"/>
</dbReference>
<sequence>MSIKETLKKISLINDLNAAFKARCQERLARIELQHYWGMAERAGIKILDKTQIAVALRARFAARGISVTAKPVGQLNLYFVCGINNWEAALPIALCKFGTVHLFDWRAQGFDLQDKQHQKERAALNRALLIDLRQAHKQHRIDLLIGYFTDKVILPETLMEISRLGIPLCNFDLDDKLWFKNVKNLVSAIDLNLTNAPECLVKYFACGGLAMFWPEAADPEIHKAYDVPFKYDVSFVGKKYGYRPKFIERLRQRGIMIKTFGEGWGGERLTNDAVIKLYSESRINLGFGGVGHSHQVFCLKGRDFEVPMSSGLYLTQDNPELALVYKIGEEILTYHDATDCANIIQHYLNHPEDAAKVRNAGYERAFREHKWEDRFRDLFCLMGSINLCTRLKY</sequence>
<organism evidence="2 3">
    <name type="scientific">Candidatus Falkowbacteria bacterium RIFOXYC2_FULL_48_21</name>
    <dbReference type="NCBI Taxonomy" id="1798005"/>
    <lineage>
        <taxon>Bacteria</taxon>
        <taxon>Candidatus Falkowiibacteriota</taxon>
    </lineage>
</organism>
<proteinExistence type="predicted"/>
<name>A0A1F5T5Q8_9BACT</name>
<evidence type="ECO:0000313" key="3">
    <source>
        <dbReference type="Proteomes" id="UP000178656"/>
    </source>
</evidence>
<dbReference type="InterPro" id="IPR055259">
    <property type="entry name" value="YkvP/CgeB_Glyco_trans-like"/>
</dbReference>
<dbReference type="AlphaFoldDB" id="A0A1F5T5Q8"/>
<gene>
    <name evidence="2" type="ORF">A2482_00745</name>
</gene>
<reference evidence="2 3" key="1">
    <citation type="journal article" date="2016" name="Nat. Commun.">
        <title>Thousands of microbial genomes shed light on interconnected biogeochemical processes in an aquifer system.</title>
        <authorList>
            <person name="Anantharaman K."/>
            <person name="Brown C.T."/>
            <person name="Hug L.A."/>
            <person name="Sharon I."/>
            <person name="Castelle C.J."/>
            <person name="Probst A.J."/>
            <person name="Thomas B.C."/>
            <person name="Singh A."/>
            <person name="Wilkins M.J."/>
            <person name="Karaoz U."/>
            <person name="Brodie E.L."/>
            <person name="Williams K.H."/>
            <person name="Hubbard S.S."/>
            <person name="Banfield J.F."/>
        </authorList>
    </citation>
    <scope>NUCLEOTIDE SEQUENCE [LARGE SCALE GENOMIC DNA]</scope>
</reference>
<accession>A0A1F5T5Q8</accession>
<dbReference type="Proteomes" id="UP000178656">
    <property type="component" value="Unassembled WGS sequence"/>
</dbReference>
<dbReference type="EMBL" id="MFGM01000074">
    <property type="protein sequence ID" value="OGF34305.1"/>
    <property type="molecule type" value="Genomic_DNA"/>
</dbReference>
<feature type="domain" description="Spore protein YkvP/CgeB glycosyl transferase-like" evidence="1">
    <location>
        <begin position="245"/>
        <end position="379"/>
    </location>
</feature>
<evidence type="ECO:0000259" key="1">
    <source>
        <dbReference type="Pfam" id="PF13524"/>
    </source>
</evidence>
<evidence type="ECO:0000313" key="2">
    <source>
        <dbReference type="EMBL" id="OGF34305.1"/>
    </source>
</evidence>